<keyword evidence="3 9" id="KW-0813">Transport</keyword>
<evidence type="ECO:0000256" key="1">
    <source>
        <dbReference type="ARBA" id="ARBA00004127"/>
    </source>
</evidence>
<dbReference type="InterPro" id="IPR000425">
    <property type="entry name" value="MIP"/>
</dbReference>
<gene>
    <name evidence="11" type="ORF">VNE69_03301</name>
</gene>
<feature type="transmembrane region" description="Helical" evidence="10">
    <location>
        <begin position="12"/>
        <end position="33"/>
    </location>
</feature>
<dbReference type="GO" id="GO:0012505">
    <property type="term" value="C:endomembrane system"/>
    <property type="evidence" value="ECO:0007669"/>
    <property type="project" value="UniProtKB-SubCell"/>
</dbReference>
<dbReference type="GeneID" id="90540897"/>
<dbReference type="AlphaFoldDB" id="A0AAX4JAT6"/>
<keyword evidence="5" id="KW-0677">Repeat</keyword>
<keyword evidence="7 10" id="KW-0472">Membrane</keyword>
<evidence type="ECO:0000313" key="11">
    <source>
        <dbReference type="EMBL" id="WUR03090.1"/>
    </source>
</evidence>
<dbReference type="KEGG" id="vnx:VNE69_03301"/>
<dbReference type="Pfam" id="PF00230">
    <property type="entry name" value="MIP"/>
    <property type="match status" value="1"/>
</dbReference>
<dbReference type="PANTHER" id="PTHR45665:SF9">
    <property type="entry name" value="AQUAPORIN-8"/>
    <property type="match status" value="1"/>
</dbReference>
<feature type="transmembrane region" description="Helical" evidence="10">
    <location>
        <begin position="39"/>
        <end position="61"/>
    </location>
</feature>
<evidence type="ECO:0000313" key="12">
    <source>
        <dbReference type="Proteomes" id="UP001334084"/>
    </source>
</evidence>
<evidence type="ECO:0000256" key="7">
    <source>
        <dbReference type="ARBA" id="ARBA00023136"/>
    </source>
</evidence>
<feature type="transmembrane region" description="Helical" evidence="10">
    <location>
        <begin position="184"/>
        <end position="211"/>
    </location>
</feature>
<proteinExistence type="inferred from homology"/>
<dbReference type="SUPFAM" id="SSF81338">
    <property type="entry name" value="Aquaporin-like"/>
    <property type="match status" value="1"/>
</dbReference>
<reference evidence="11" key="1">
    <citation type="journal article" date="2024" name="BMC Genomics">
        <title>Functional annotation of a divergent genome using sequence and structure-based similarity.</title>
        <authorList>
            <person name="Svedberg D."/>
            <person name="Winiger R.R."/>
            <person name="Berg A."/>
            <person name="Sharma H."/>
            <person name="Tellgren-Roth C."/>
            <person name="Debrunner-Vossbrinck B.A."/>
            <person name="Vossbrinck C.R."/>
            <person name="Barandun J."/>
        </authorList>
    </citation>
    <scope>NUCLEOTIDE SEQUENCE</scope>
    <source>
        <strain evidence="11">Illinois isolate</strain>
    </source>
</reference>
<organism evidence="11 12">
    <name type="scientific">Vairimorpha necatrix</name>
    <dbReference type="NCBI Taxonomy" id="6039"/>
    <lineage>
        <taxon>Eukaryota</taxon>
        <taxon>Fungi</taxon>
        <taxon>Fungi incertae sedis</taxon>
        <taxon>Microsporidia</taxon>
        <taxon>Nosematidae</taxon>
        <taxon>Vairimorpha</taxon>
    </lineage>
</organism>
<dbReference type="PROSITE" id="PS00221">
    <property type="entry name" value="MIP"/>
    <property type="match status" value="1"/>
</dbReference>
<comment type="subcellular location">
    <subcellularLocation>
        <location evidence="1">Endomembrane system</location>
        <topology evidence="1">Multi-pass membrane protein</topology>
    </subcellularLocation>
</comment>
<keyword evidence="6 10" id="KW-1133">Transmembrane helix</keyword>
<dbReference type="InterPro" id="IPR022357">
    <property type="entry name" value="MIP_CS"/>
</dbReference>
<feature type="transmembrane region" description="Helical" evidence="10">
    <location>
        <begin position="68"/>
        <end position="85"/>
    </location>
</feature>
<feature type="transmembrane region" description="Helical" evidence="10">
    <location>
        <begin position="134"/>
        <end position="154"/>
    </location>
</feature>
<comment type="function">
    <text evidence="8">Water channel required to facilitate the transport of water across membranes. Involved in osmotolerance.</text>
</comment>
<dbReference type="PRINTS" id="PR00783">
    <property type="entry name" value="MINTRINSICP"/>
</dbReference>
<evidence type="ECO:0000256" key="5">
    <source>
        <dbReference type="ARBA" id="ARBA00022737"/>
    </source>
</evidence>
<keyword evidence="12" id="KW-1185">Reference proteome</keyword>
<dbReference type="GO" id="GO:0016020">
    <property type="term" value="C:membrane"/>
    <property type="evidence" value="ECO:0007669"/>
    <property type="project" value="InterPro"/>
</dbReference>
<keyword evidence="4 9" id="KW-0812">Transmembrane</keyword>
<dbReference type="PANTHER" id="PTHR45665">
    <property type="entry name" value="AQUAPORIN-8"/>
    <property type="match status" value="1"/>
</dbReference>
<dbReference type="RefSeq" id="XP_065329235.1">
    <property type="nucleotide sequence ID" value="XM_065473163.1"/>
</dbReference>
<dbReference type="GO" id="GO:0005737">
    <property type="term" value="C:cytoplasm"/>
    <property type="evidence" value="ECO:0007669"/>
    <property type="project" value="UniProtKB-ARBA"/>
</dbReference>
<evidence type="ECO:0000256" key="9">
    <source>
        <dbReference type="RuleBase" id="RU000477"/>
    </source>
</evidence>
<evidence type="ECO:0000256" key="2">
    <source>
        <dbReference type="ARBA" id="ARBA00021615"/>
    </source>
</evidence>
<feature type="transmembrane region" description="Helical" evidence="10">
    <location>
        <begin position="223"/>
        <end position="246"/>
    </location>
</feature>
<evidence type="ECO:0000256" key="3">
    <source>
        <dbReference type="ARBA" id="ARBA00022448"/>
    </source>
</evidence>
<evidence type="ECO:0000256" key="6">
    <source>
        <dbReference type="ARBA" id="ARBA00022989"/>
    </source>
</evidence>
<dbReference type="Proteomes" id="UP001334084">
    <property type="component" value="Chromosome 3"/>
</dbReference>
<name>A0AAX4JAT6_9MICR</name>
<protein>
    <recommendedName>
        <fullName evidence="2">Aquaporin</fullName>
    </recommendedName>
</protein>
<dbReference type="EMBL" id="CP142728">
    <property type="protein sequence ID" value="WUR03090.1"/>
    <property type="molecule type" value="Genomic_DNA"/>
</dbReference>
<feature type="transmembrane region" description="Helical" evidence="10">
    <location>
        <begin position="91"/>
        <end position="113"/>
    </location>
</feature>
<sequence>MVRRVIKQLQANIGEMFASFIFGFAVFTSIIASTQTGQAAAPVIVALTVAFSGLAVIYSFCDICLAHFNPAITFAAICLGKLGILKGICFIIFQIIGFIIAGLCSVACLPGKYRNKLDIARPKRVSDDVDRGNIFATEIFLTAILVYVAFAVGVNPYSPPKDEQGDQLDPDEQLTEGRKTTAPLAIGFTLGFCALIGLGSSGGAFNPGIVLSPMILSGIWDNWYIYLLAQFAGGILGGSLQSLILYKLF</sequence>
<dbReference type="InterPro" id="IPR023271">
    <property type="entry name" value="Aquaporin-like"/>
</dbReference>
<dbReference type="GO" id="GO:0015250">
    <property type="term" value="F:water channel activity"/>
    <property type="evidence" value="ECO:0007669"/>
    <property type="project" value="UniProtKB-ARBA"/>
</dbReference>
<evidence type="ECO:0000256" key="10">
    <source>
        <dbReference type="SAM" id="Phobius"/>
    </source>
</evidence>
<comment type="similarity">
    <text evidence="9">Belongs to the MIP/aquaporin (TC 1.A.8) family.</text>
</comment>
<dbReference type="Gene3D" id="1.20.1080.10">
    <property type="entry name" value="Glycerol uptake facilitator protein"/>
    <property type="match status" value="1"/>
</dbReference>
<evidence type="ECO:0000256" key="4">
    <source>
        <dbReference type="ARBA" id="ARBA00022692"/>
    </source>
</evidence>
<dbReference type="GO" id="GO:0019755">
    <property type="term" value="P:one-carbon compound transport"/>
    <property type="evidence" value="ECO:0007669"/>
    <property type="project" value="UniProtKB-ARBA"/>
</dbReference>
<evidence type="ECO:0000256" key="8">
    <source>
        <dbReference type="ARBA" id="ARBA00024994"/>
    </source>
</evidence>
<accession>A0AAX4JAT6</accession>
<dbReference type="InterPro" id="IPR034294">
    <property type="entry name" value="Aquaporin_transptr"/>
</dbReference>